<evidence type="ECO:0000256" key="1">
    <source>
        <dbReference type="SAM" id="MobiDB-lite"/>
    </source>
</evidence>
<keyword evidence="3" id="KW-1185">Reference proteome</keyword>
<dbReference type="Proteomes" id="UP000268033">
    <property type="component" value="Unassembled WGS sequence"/>
</dbReference>
<feature type="compositionally biased region" description="Polar residues" evidence="1">
    <location>
        <begin position="1"/>
        <end position="11"/>
    </location>
</feature>
<sequence length="89" mass="9588">MRIQSNPYQPSTQPPVSVPAATPSSPGAATASTDLVRYSAKGVAAAQDYQVQYDQPSSRNRKAVAEYQSLDRQARKEEASSLLGVDLYV</sequence>
<evidence type="ECO:0000313" key="2">
    <source>
        <dbReference type="EMBL" id="ROQ30115.1"/>
    </source>
</evidence>
<feature type="compositionally biased region" description="Low complexity" evidence="1">
    <location>
        <begin position="18"/>
        <end position="33"/>
    </location>
</feature>
<evidence type="ECO:0000313" key="3">
    <source>
        <dbReference type="Proteomes" id="UP000268033"/>
    </source>
</evidence>
<name>A0A3N1PN19_9GAMM</name>
<dbReference type="EMBL" id="RJUL01000002">
    <property type="protein sequence ID" value="ROQ30115.1"/>
    <property type="molecule type" value="Genomic_DNA"/>
</dbReference>
<dbReference type="STRING" id="584787.GCA_001247655_00474"/>
<comment type="caution">
    <text evidence="2">The sequence shown here is derived from an EMBL/GenBank/DDBJ whole genome shotgun (WGS) entry which is preliminary data.</text>
</comment>
<proteinExistence type="predicted"/>
<dbReference type="OrthoDB" id="5903961at2"/>
<protein>
    <submittedName>
        <fullName evidence="2">Uncharacterized protein</fullName>
    </submittedName>
</protein>
<organism evidence="2 3">
    <name type="scientific">Gallaecimonas pentaromativorans</name>
    <dbReference type="NCBI Taxonomy" id="584787"/>
    <lineage>
        <taxon>Bacteria</taxon>
        <taxon>Pseudomonadati</taxon>
        <taxon>Pseudomonadota</taxon>
        <taxon>Gammaproteobacteria</taxon>
        <taxon>Enterobacterales</taxon>
        <taxon>Gallaecimonadaceae</taxon>
        <taxon>Gallaecimonas</taxon>
    </lineage>
</organism>
<dbReference type="RefSeq" id="WP_050657526.1">
    <property type="nucleotide sequence ID" value="NZ_JBLXAC010000001.1"/>
</dbReference>
<accession>A0A3N1PN19</accession>
<reference evidence="2 3" key="1">
    <citation type="submission" date="2018-11" db="EMBL/GenBank/DDBJ databases">
        <title>Genomic Encyclopedia of Type Strains, Phase IV (KMG-IV): sequencing the most valuable type-strain genomes for metagenomic binning, comparative biology and taxonomic classification.</title>
        <authorList>
            <person name="Goeker M."/>
        </authorList>
    </citation>
    <scope>NUCLEOTIDE SEQUENCE [LARGE SCALE GENOMIC DNA]</scope>
    <source>
        <strain evidence="2 3">DSM 21945</strain>
    </source>
</reference>
<gene>
    <name evidence="2" type="ORF">EDC28_102508</name>
</gene>
<feature type="region of interest" description="Disordered" evidence="1">
    <location>
        <begin position="1"/>
        <end position="33"/>
    </location>
</feature>
<dbReference type="AlphaFoldDB" id="A0A3N1PN19"/>